<evidence type="ECO:0000256" key="8">
    <source>
        <dbReference type="PIRSR" id="PIRSR000303-1"/>
    </source>
</evidence>
<dbReference type="GO" id="GO:0004602">
    <property type="term" value="F:glutathione peroxidase activity"/>
    <property type="evidence" value="ECO:0007669"/>
    <property type="project" value="UniProtKB-ARBA"/>
</dbReference>
<dbReference type="PROSITE" id="PS00763">
    <property type="entry name" value="GLUTATHIONE_PEROXID_2"/>
    <property type="match status" value="1"/>
</dbReference>
<comment type="catalytic activity">
    <reaction evidence="7">
        <text>a hydroperoxide + [thioredoxin]-dithiol = an alcohol + [thioredoxin]-disulfide + H2O</text>
        <dbReference type="Rhea" id="RHEA:62620"/>
        <dbReference type="Rhea" id="RHEA-COMP:10698"/>
        <dbReference type="Rhea" id="RHEA-COMP:10700"/>
        <dbReference type="ChEBI" id="CHEBI:15377"/>
        <dbReference type="ChEBI" id="CHEBI:29950"/>
        <dbReference type="ChEBI" id="CHEBI:30879"/>
        <dbReference type="ChEBI" id="CHEBI:35924"/>
        <dbReference type="ChEBI" id="CHEBI:50058"/>
        <dbReference type="EC" id="1.11.1.24"/>
    </reaction>
</comment>
<dbReference type="InterPro" id="IPR013766">
    <property type="entry name" value="Thioredoxin_domain"/>
</dbReference>
<dbReference type="FunFam" id="3.40.30.10:FF:000010">
    <property type="entry name" value="Glutathione peroxidase"/>
    <property type="match status" value="1"/>
</dbReference>
<evidence type="ECO:0000313" key="12">
    <source>
        <dbReference type="Proteomes" id="UP000509704"/>
    </source>
</evidence>
<dbReference type="PROSITE" id="PS51355">
    <property type="entry name" value="GLUTATHIONE_PEROXID_3"/>
    <property type="match status" value="1"/>
</dbReference>
<sequence length="162" mass="18453">MVSKFYSFAPTDSKGEPYPFKQLEGKVVLIVNVASKCGFTPQYEELEKLYTKFKDEGLVILGFPCNQFGSQEPGSDQEIASFCKLNYGVTFPVLKKIDVNGKSEEPVYEFLKKEKSGLLGLSRIKWNFEKFLIDKQGNVVERYSSLTKPQSLESEVQRLLKE</sequence>
<proteinExistence type="inferred from homology"/>
<evidence type="ECO:0000256" key="6">
    <source>
        <dbReference type="ARBA" id="ARBA00023284"/>
    </source>
</evidence>
<keyword evidence="4 9" id="KW-0560">Oxidoreductase</keyword>
<dbReference type="EMBL" id="CP058605">
    <property type="protein sequence ID" value="QLG71128.1"/>
    <property type="molecule type" value="Genomic_DNA"/>
</dbReference>
<evidence type="ECO:0000256" key="2">
    <source>
        <dbReference type="ARBA" id="ARBA00022559"/>
    </source>
</evidence>
<dbReference type="PROSITE" id="PS00460">
    <property type="entry name" value="GLUTATHIONE_PEROXID_1"/>
    <property type="match status" value="1"/>
</dbReference>
<dbReference type="GO" id="GO:0140824">
    <property type="term" value="F:thioredoxin-dependent peroxiredoxin activity"/>
    <property type="evidence" value="ECO:0007669"/>
    <property type="project" value="UniProtKB-EC"/>
</dbReference>
<dbReference type="GeneID" id="59234789"/>
<organism evidence="11 12">
    <name type="scientific">Zygotorulaspora mrakii</name>
    <name type="common">Zygosaccharomyces mrakii</name>
    <dbReference type="NCBI Taxonomy" id="42260"/>
    <lineage>
        <taxon>Eukaryota</taxon>
        <taxon>Fungi</taxon>
        <taxon>Dikarya</taxon>
        <taxon>Ascomycota</taxon>
        <taxon>Saccharomycotina</taxon>
        <taxon>Saccharomycetes</taxon>
        <taxon>Saccharomycetales</taxon>
        <taxon>Saccharomycetaceae</taxon>
        <taxon>Zygotorulaspora</taxon>
    </lineage>
</organism>
<dbReference type="Gene3D" id="3.40.30.10">
    <property type="entry name" value="Glutaredoxin"/>
    <property type="match status" value="1"/>
</dbReference>
<dbReference type="PRINTS" id="PR01011">
    <property type="entry name" value="GLUTPROXDASE"/>
</dbReference>
<name>A0A7H9AXI3_ZYGMR</name>
<dbReference type="PROSITE" id="PS51352">
    <property type="entry name" value="THIOREDOXIN_2"/>
    <property type="match status" value="1"/>
</dbReference>
<dbReference type="RefSeq" id="XP_037142856.1">
    <property type="nucleotide sequence ID" value="XM_037286961.1"/>
</dbReference>
<keyword evidence="3" id="KW-0049">Antioxidant</keyword>
<keyword evidence="5" id="KW-1015">Disulfide bond</keyword>
<gene>
    <name evidence="11" type="ORF">HG535_0B01660</name>
</gene>
<evidence type="ECO:0000256" key="3">
    <source>
        <dbReference type="ARBA" id="ARBA00022862"/>
    </source>
</evidence>
<keyword evidence="12" id="KW-1185">Reference proteome</keyword>
<dbReference type="AlphaFoldDB" id="A0A7H9AXI3"/>
<evidence type="ECO:0000256" key="5">
    <source>
        <dbReference type="ARBA" id="ARBA00023157"/>
    </source>
</evidence>
<accession>A0A7H9AXI3</accession>
<dbReference type="InterPro" id="IPR036249">
    <property type="entry name" value="Thioredoxin-like_sf"/>
</dbReference>
<dbReference type="SUPFAM" id="SSF52833">
    <property type="entry name" value="Thioredoxin-like"/>
    <property type="match status" value="1"/>
</dbReference>
<keyword evidence="6" id="KW-0676">Redox-active center</keyword>
<dbReference type="InterPro" id="IPR029760">
    <property type="entry name" value="GPX_CS"/>
</dbReference>
<evidence type="ECO:0000256" key="4">
    <source>
        <dbReference type="ARBA" id="ARBA00023002"/>
    </source>
</evidence>
<dbReference type="GO" id="GO:0034599">
    <property type="term" value="P:cellular response to oxidative stress"/>
    <property type="evidence" value="ECO:0007669"/>
    <property type="project" value="TreeGrafter"/>
</dbReference>
<reference evidence="11 12" key="1">
    <citation type="submission" date="2020-07" db="EMBL/GenBank/DDBJ databases">
        <title>The yeast mating-type switching endonuclease HO is a domesticated member of an unorthodox homing genetic element family.</title>
        <authorList>
            <person name="Coughlan A.Y."/>
            <person name="Lombardi L."/>
            <person name="Braun-Galleani S."/>
            <person name="Martos A.R."/>
            <person name="Galeote V."/>
            <person name="Bigey F."/>
            <person name="Dequin S."/>
            <person name="Byrne K.P."/>
            <person name="Wolfe K.H."/>
        </authorList>
    </citation>
    <scope>NUCLEOTIDE SEQUENCE [LARGE SCALE GENOMIC DNA]</scope>
    <source>
        <strain evidence="11 12">NRRL Y-6702</strain>
    </source>
</reference>
<dbReference type="GO" id="GO:0047066">
    <property type="term" value="F:phospholipid-hydroperoxide glutathione peroxidase activity"/>
    <property type="evidence" value="ECO:0007669"/>
    <property type="project" value="UniProtKB-ARBA"/>
</dbReference>
<dbReference type="KEGG" id="zmk:HG535_0B01660"/>
<evidence type="ECO:0000256" key="9">
    <source>
        <dbReference type="RuleBase" id="RU000499"/>
    </source>
</evidence>
<evidence type="ECO:0000256" key="7">
    <source>
        <dbReference type="ARBA" id="ARBA00049091"/>
    </source>
</evidence>
<feature type="domain" description="Thioredoxin" evidence="10">
    <location>
        <begin position="1"/>
        <end position="162"/>
    </location>
</feature>
<feature type="active site" evidence="8">
    <location>
        <position position="37"/>
    </location>
</feature>
<evidence type="ECO:0000313" key="11">
    <source>
        <dbReference type="EMBL" id="QLG71128.1"/>
    </source>
</evidence>
<dbReference type="InterPro" id="IPR000889">
    <property type="entry name" value="Glutathione_peroxidase"/>
</dbReference>
<evidence type="ECO:0000259" key="10">
    <source>
        <dbReference type="PROSITE" id="PS51352"/>
    </source>
</evidence>
<comment type="similarity">
    <text evidence="1 9">Belongs to the glutathione peroxidase family.</text>
</comment>
<protein>
    <recommendedName>
        <fullName evidence="9">Glutathione peroxidase</fullName>
    </recommendedName>
</protein>
<dbReference type="PIRSF" id="PIRSF000303">
    <property type="entry name" value="Glutathion_perox"/>
    <property type="match status" value="1"/>
</dbReference>
<dbReference type="InterPro" id="IPR029759">
    <property type="entry name" value="GPX_AS"/>
</dbReference>
<dbReference type="PANTHER" id="PTHR11592">
    <property type="entry name" value="GLUTATHIONE PEROXIDASE"/>
    <property type="match status" value="1"/>
</dbReference>
<dbReference type="CDD" id="cd00340">
    <property type="entry name" value="GSH_Peroxidase"/>
    <property type="match status" value="1"/>
</dbReference>
<keyword evidence="2 9" id="KW-0575">Peroxidase</keyword>
<dbReference type="Pfam" id="PF00255">
    <property type="entry name" value="GSHPx"/>
    <property type="match status" value="1"/>
</dbReference>
<dbReference type="Proteomes" id="UP000509704">
    <property type="component" value="Chromosome 2"/>
</dbReference>
<dbReference type="PANTHER" id="PTHR11592:SF78">
    <property type="entry name" value="GLUTATHIONE PEROXIDASE"/>
    <property type="match status" value="1"/>
</dbReference>
<evidence type="ECO:0000256" key="1">
    <source>
        <dbReference type="ARBA" id="ARBA00006926"/>
    </source>
</evidence>
<dbReference type="OrthoDB" id="446890at2759"/>